<protein>
    <submittedName>
        <fullName evidence="2">Uncharacterized protein</fullName>
    </submittedName>
</protein>
<organism evidence="2 3">
    <name type="scientific">Penicillium cf. griseofulvum</name>
    <dbReference type="NCBI Taxonomy" id="2972120"/>
    <lineage>
        <taxon>Eukaryota</taxon>
        <taxon>Fungi</taxon>
        <taxon>Dikarya</taxon>
        <taxon>Ascomycota</taxon>
        <taxon>Pezizomycotina</taxon>
        <taxon>Eurotiomycetes</taxon>
        <taxon>Eurotiomycetidae</taxon>
        <taxon>Eurotiales</taxon>
        <taxon>Aspergillaceae</taxon>
        <taxon>Penicillium</taxon>
    </lineage>
</organism>
<feature type="compositionally biased region" description="Low complexity" evidence="1">
    <location>
        <begin position="119"/>
        <end position="149"/>
    </location>
</feature>
<feature type="region of interest" description="Disordered" evidence="1">
    <location>
        <begin position="52"/>
        <end position="158"/>
    </location>
</feature>
<evidence type="ECO:0000313" key="3">
    <source>
        <dbReference type="Proteomes" id="UP001150879"/>
    </source>
</evidence>
<sequence length="421" mass="47167">MSDSDTETVILWDPAAKHDLGTVPADNCSSEEPNGTPGDFYVEDLSYQPNAVWDKSSQSSSDAETVILWDPAAKNGSDMVSADNTGSDNPSVISGDFTQENPDMESKDTSDSASDDGSDSSSQEGSDTFSPVGPRSLSPVSSTTSSQDPVDNDELAPRISRGSQNICAYASPAQGGRRIRTSCDSNDDIGRWHVDRDGFINEARRAGGPYLFPLPVIKLELKANDPLNMILEDLAFLQSMISIFAEHKINAISMKLRKCEYEFMNELDYLPTLIFSATRDTFDDSWVQACRKIWRLLSDRGFGQVNVEISDYEATPWSVWPIRKTDPIWPVYMDILQRIQAEVDVTYMIGLRINRMGKADSRERSPLTVSMDVRYDTHRDWRATRDHIVKLLDDMDLPMVGVIITKGKNWRGLFYPEERKT</sequence>
<dbReference type="Proteomes" id="UP001150879">
    <property type="component" value="Unassembled WGS sequence"/>
</dbReference>
<accession>A0A9W9J613</accession>
<name>A0A9W9J613_9EURO</name>
<feature type="compositionally biased region" description="Polar residues" evidence="1">
    <location>
        <begin position="82"/>
        <end position="101"/>
    </location>
</feature>
<evidence type="ECO:0000313" key="2">
    <source>
        <dbReference type="EMBL" id="KAJ5189876.1"/>
    </source>
</evidence>
<evidence type="ECO:0000256" key="1">
    <source>
        <dbReference type="SAM" id="MobiDB-lite"/>
    </source>
</evidence>
<reference evidence="2" key="2">
    <citation type="journal article" date="2023" name="IMA Fungus">
        <title>Comparative genomic study of the Penicillium genus elucidates a diverse pangenome and 15 lateral gene transfer events.</title>
        <authorList>
            <person name="Petersen C."/>
            <person name="Sorensen T."/>
            <person name="Nielsen M.R."/>
            <person name="Sondergaard T.E."/>
            <person name="Sorensen J.L."/>
            <person name="Fitzpatrick D.A."/>
            <person name="Frisvad J.C."/>
            <person name="Nielsen K.L."/>
        </authorList>
    </citation>
    <scope>NUCLEOTIDE SEQUENCE</scope>
    <source>
        <strain evidence="2">IBT 16849</strain>
    </source>
</reference>
<dbReference type="EMBL" id="JAPQKP010000005">
    <property type="protein sequence ID" value="KAJ5189876.1"/>
    <property type="molecule type" value="Genomic_DNA"/>
</dbReference>
<proteinExistence type="predicted"/>
<keyword evidence="3" id="KW-1185">Reference proteome</keyword>
<dbReference type="AlphaFoldDB" id="A0A9W9J613"/>
<gene>
    <name evidence="2" type="ORF">N7472_008890</name>
</gene>
<reference evidence="2" key="1">
    <citation type="submission" date="2022-11" db="EMBL/GenBank/DDBJ databases">
        <authorList>
            <person name="Petersen C."/>
        </authorList>
    </citation>
    <scope>NUCLEOTIDE SEQUENCE</scope>
    <source>
        <strain evidence="2">IBT 16849</strain>
    </source>
</reference>
<comment type="caution">
    <text evidence="2">The sequence shown here is derived from an EMBL/GenBank/DDBJ whole genome shotgun (WGS) entry which is preliminary data.</text>
</comment>